<organism evidence="1 2">
    <name type="scientific">Panagrolaimus sp. JU765</name>
    <dbReference type="NCBI Taxonomy" id="591449"/>
    <lineage>
        <taxon>Eukaryota</taxon>
        <taxon>Metazoa</taxon>
        <taxon>Ecdysozoa</taxon>
        <taxon>Nematoda</taxon>
        <taxon>Chromadorea</taxon>
        <taxon>Rhabditida</taxon>
        <taxon>Tylenchina</taxon>
        <taxon>Panagrolaimomorpha</taxon>
        <taxon>Panagrolaimoidea</taxon>
        <taxon>Panagrolaimidae</taxon>
        <taxon>Panagrolaimus</taxon>
    </lineage>
</organism>
<evidence type="ECO:0000313" key="1">
    <source>
        <dbReference type="Proteomes" id="UP000887576"/>
    </source>
</evidence>
<accession>A0AC34QK29</accession>
<dbReference type="Proteomes" id="UP000887576">
    <property type="component" value="Unplaced"/>
</dbReference>
<reference evidence="2" key="1">
    <citation type="submission" date="2022-11" db="UniProtKB">
        <authorList>
            <consortium name="WormBaseParasite"/>
        </authorList>
    </citation>
    <scope>IDENTIFICATION</scope>
</reference>
<dbReference type="WBParaSite" id="JU765_v2.g17069.t1">
    <property type="protein sequence ID" value="JU765_v2.g17069.t1"/>
    <property type="gene ID" value="JU765_v2.g17069"/>
</dbReference>
<sequence>MVAEKAINGMSDAVVDVEPDPQPNLSGSNSSNSVGKFSRKLSNVSNAIQQRFNTVREEGNFTLGCSKVFHTRTRFLLMILVLFCLASIWSNILSFNFALICMKQGNGTHPSTEFTPQQYSYLTAAVAASALVSNFVIVSLVNQFGIRTVFAILGLISAIATVFMPFALQNTFYYTLGARMLQGVAFAANFPVIGAFTSKWTYYKQNGLFVSVLVANVQLSPAISMPISGSLCASSLGWPSVFYVHGLASLVLFTLFAIFYRNSPGKHPFVGAIELRKIAVGKSECSKEELKRIPYGPILKTASVWAVWIAALGNFVAVNMLFLYGPNYLHNVLNFPVRNTGFSASIPPLAQFLVKLLAGFTSDKIRFLSETNKLRLYNSIAFFGSAIAFALLTIMPLSYPLLCLAFLGIAAGILGFTTGGFFKAGPLVSKHYSHFVTGNVSLGITITMLIVPFIVGGLAPNETAAEWNNVFLTAAGVLVVCNLIFMVMCSAEPASWTTDEFSRSASRSRVHATESSTRISHMQPQMKMG</sequence>
<proteinExistence type="predicted"/>
<name>A0AC34QK29_9BILA</name>
<protein>
    <submittedName>
        <fullName evidence="2">Major facilitator superfamily (MFS) profile domain-containing protein</fullName>
    </submittedName>
</protein>
<evidence type="ECO:0000313" key="2">
    <source>
        <dbReference type="WBParaSite" id="JU765_v2.g17069.t1"/>
    </source>
</evidence>